<dbReference type="RefSeq" id="WP_146349400.1">
    <property type="nucleotide sequence ID" value="NZ_VOBR01000002.1"/>
</dbReference>
<evidence type="ECO:0000259" key="3">
    <source>
        <dbReference type="Pfam" id="PF00465"/>
    </source>
</evidence>
<accession>A0A563F381</accession>
<evidence type="ECO:0000256" key="2">
    <source>
        <dbReference type="ARBA" id="ARBA00023002"/>
    </source>
</evidence>
<dbReference type="GO" id="GO:0046872">
    <property type="term" value="F:metal ion binding"/>
    <property type="evidence" value="ECO:0007669"/>
    <property type="project" value="InterPro"/>
</dbReference>
<dbReference type="Gene3D" id="1.20.1090.10">
    <property type="entry name" value="Dehydroquinate synthase-like - alpha domain"/>
    <property type="match status" value="1"/>
</dbReference>
<dbReference type="AlphaFoldDB" id="A0A563F381"/>
<dbReference type="InterPro" id="IPR039697">
    <property type="entry name" value="Alcohol_dehydrogenase_Fe"/>
</dbReference>
<dbReference type="Proteomes" id="UP000316639">
    <property type="component" value="Unassembled WGS sequence"/>
</dbReference>
<feature type="domain" description="Alcohol dehydrogenase iron-type/glycerol dehydrogenase GldA" evidence="3">
    <location>
        <begin position="6"/>
        <end position="165"/>
    </location>
</feature>
<feature type="domain" description="Fe-containing alcohol dehydrogenase-like C-terminal" evidence="4">
    <location>
        <begin position="176"/>
        <end position="347"/>
    </location>
</feature>
<comment type="caution">
    <text evidence="5">The sequence shown here is derived from an EMBL/GenBank/DDBJ whole genome shotgun (WGS) entry which is preliminary data.</text>
</comment>
<dbReference type="PANTHER" id="PTHR11496:SF102">
    <property type="entry name" value="ALCOHOL DEHYDROGENASE 4"/>
    <property type="match status" value="1"/>
</dbReference>
<evidence type="ECO:0000259" key="4">
    <source>
        <dbReference type="Pfam" id="PF25137"/>
    </source>
</evidence>
<dbReference type="SUPFAM" id="SSF56796">
    <property type="entry name" value="Dehydroquinate synthase-like"/>
    <property type="match status" value="1"/>
</dbReference>
<keyword evidence="6" id="KW-1185">Reference proteome</keyword>
<evidence type="ECO:0000256" key="1">
    <source>
        <dbReference type="ARBA" id="ARBA00007358"/>
    </source>
</evidence>
<dbReference type="EMBL" id="VOBR01000002">
    <property type="protein sequence ID" value="TWP53804.1"/>
    <property type="molecule type" value="Genomic_DNA"/>
</dbReference>
<dbReference type="CDD" id="cd08551">
    <property type="entry name" value="Fe-ADH"/>
    <property type="match status" value="1"/>
</dbReference>
<comment type="similarity">
    <text evidence="1">Belongs to the iron-containing alcohol dehydrogenase family.</text>
</comment>
<dbReference type="PANTHER" id="PTHR11496">
    <property type="entry name" value="ALCOHOL DEHYDROGENASE"/>
    <property type="match status" value="1"/>
</dbReference>
<dbReference type="OrthoDB" id="323926at2"/>
<dbReference type="GO" id="GO:0004022">
    <property type="term" value="F:alcohol dehydrogenase (NAD+) activity"/>
    <property type="evidence" value="ECO:0007669"/>
    <property type="project" value="TreeGrafter"/>
</dbReference>
<dbReference type="InterPro" id="IPR001670">
    <property type="entry name" value="ADH_Fe/GldA"/>
</dbReference>
<gene>
    <name evidence="5" type="ORF">FKR81_03340</name>
</gene>
<dbReference type="Gene3D" id="3.40.50.1970">
    <property type="match status" value="1"/>
</dbReference>
<keyword evidence="2" id="KW-0560">Oxidoreductase</keyword>
<dbReference type="FunFam" id="3.40.50.1970:FF:000003">
    <property type="entry name" value="Alcohol dehydrogenase, iron-containing"/>
    <property type="match status" value="1"/>
</dbReference>
<protein>
    <submittedName>
        <fullName evidence="5">Iron-containing alcohol dehydrogenase</fullName>
    </submittedName>
</protein>
<name>A0A563F381_9PSEU</name>
<reference evidence="5 6" key="1">
    <citation type="submission" date="2019-07" db="EMBL/GenBank/DDBJ databases">
        <title>Lentzea xizangensis sp. nov., isolated from Qinghai-Tibetan Plateau Soils.</title>
        <authorList>
            <person name="Huang J."/>
        </authorList>
    </citation>
    <scope>NUCLEOTIDE SEQUENCE [LARGE SCALE GENOMIC DNA]</scope>
    <source>
        <strain evidence="5 6">FXJ1.1311</strain>
    </source>
</reference>
<organism evidence="5 6">
    <name type="scientific">Lentzea tibetensis</name>
    <dbReference type="NCBI Taxonomy" id="2591470"/>
    <lineage>
        <taxon>Bacteria</taxon>
        <taxon>Bacillati</taxon>
        <taxon>Actinomycetota</taxon>
        <taxon>Actinomycetes</taxon>
        <taxon>Pseudonocardiales</taxon>
        <taxon>Pseudonocardiaceae</taxon>
        <taxon>Lentzea</taxon>
    </lineage>
</organism>
<dbReference type="Pfam" id="PF25137">
    <property type="entry name" value="ADH_Fe_C"/>
    <property type="match status" value="1"/>
</dbReference>
<dbReference type="Pfam" id="PF00465">
    <property type="entry name" value="Fe-ADH"/>
    <property type="match status" value="1"/>
</dbReference>
<evidence type="ECO:0000313" key="5">
    <source>
        <dbReference type="EMBL" id="TWP53804.1"/>
    </source>
</evidence>
<proteinExistence type="inferred from homology"/>
<sequence>MRLRLPPSVRFGAGSITHLSDSLRECGVRRALVVTDHGVLAAGVVERVRAELDVPHDVFVAGRPTADQVTACGSALDGADGVVAVGGGSVIDVAKAAVALRSAGTRLQDVYGLDRVLGTALPVIAVPTTPGSGGEVSSHAVVTDQGKRHAVSGACLVPRAAVIDPTLAESLPRDATVACALDALMHGAEAYLARAATPFSDALALPGVRRIAAALPSLDRHELSLGCLQANLAMAQANAGLVHALGYPLTERHGVVHGIANALVAPAVLRASRHAQEQRDSDLAECLGAPEFADGLTLLLERVGVPLGLPVCDPDELACDALHYGPVRANWRFEATVDDIAAMYRASM</sequence>
<dbReference type="InterPro" id="IPR056798">
    <property type="entry name" value="ADH_Fe_C"/>
</dbReference>
<evidence type="ECO:0000313" key="6">
    <source>
        <dbReference type="Proteomes" id="UP000316639"/>
    </source>
</evidence>